<evidence type="ECO:0000313" key="1">
    <source>
        <dbReference type="EMBL" id="ABR00297.1"/>
    </source>
</evidence>
<reference evidence="1 2" key="1">
    <citation type="journal article" date="2007" name="Genome Biol.">
        <title>Characterization and modeling of the Haemophilus influenzae core and supragenomes based on the complete genomic sequences of Rd and 12 clinical nontypeable strains.</title>
        <authorList>
            <person name="Hogg J.S."/>
            <person name="Hu F.Z."/>
            <person name="Janto B."/>
            <person name="Boissy R."/>
            <person name="Hayes J."/>
            <person name="Keefe R."/>
            <person name="Post J.C."/>
            <person name="Ehrlich G.D."/>
        </authorList>
    </citation>
    <scope>NUCLEOTIDE SEQUENCE [LARGE SCALE GENOMIC DNA]</scope>
    <source>
        <strain evidence="1 2">PittGG</strain>
    </source>
</reference>
<dbReference type="Proteomes" id="UP000001990">
    <property type="component" value="Chromosome"/>
</dbReference>
<proteinExistence type="predicted"/>
<evidence type="ECO:0000313" key="2">
    <source>
        <dbReference type="Proteomes" id="UP000001990"/>
    </source>
</evidence>
<name>A5UHP1_HAEIG</name>
<dbReference type="EMBL" id="CP000672">
    <property type="protein sequence ID" value="ABR00297.1"/>
    <property type="molecule type" value="Genomic_DNA"/>
</dbReference>
<dbReference type="KEGG" id="hiq:CGSHiGG_07160"/>
<protein>
    <submittedName>
        <fullName evidence="1">Uncharacterized protein</fullName>
    </submittedName>
</protein>
<dbReference type="AlphaFoldDB" id="A5UHP1"/>
<gene>
    <name evidence="1" type="ordered locus">CGSHiGG_07160</name>
</gene>
<organism evidence="1 2">
    <name type="scientific">Haemophilus influenzae (strain PittGG)</name>
    <dbReference type="NCBI Taxonomy" id="374931"/>
    <lineage>
        <taxon>Bacteria</taxon>
        <taxon>Pseudomonadati</taxon>
        <taxon>Pseudomonadota</taxon>
        <taxon>Gammaproteobacteria</taxon>
        <taxon>Pasteurellales</taxon>
        <taxon>Pasteurellaceae</taxon>
        <taxon>Haemophilus</taxon>
    </lineage>
</organism>
<sequence>MPVIILDRNVISLIKDVNSGKVISDSNKLNMLSQLRELDIPENKISSIFSIIEGQKGRVETLEEKESVAQLETTALKIFFKKAKIDYYPINNIKYLYSSICTLGSHLNTKIAMGKFLKKARPLLQDIISPKNRDHIAEKLFKLAKECKISSHEGGFLALLISLLCLFEDVNALKLVKFKKNEKIKPYNALNDILHLINFIKIKTYLVNLDSYTNVSFLTMDKALNGLYSYIKNISKKDINNQNLVAYKLEFSEDLENILPAAILENFLQYK</sequence>
<accession>A5UHP1</accession>
<dbReference type="HOGENOM" id="CLU_1025889_0_0_6"/>